<protein>
    <submittedName>
        <fullName evidence="7">Sodium-independent anion transporter</fullName>
    </submittedName>
</protein>
<feature type="transmembrane region" description="Helical" evidence="5">
    <location>
        <begin position="412"/>
        <end position="442"/>
    </location>
</feature>
<feature type="transmembrane region" description="Helical" evidence="5">
    <location>
        <begin position="282"/>
        <end position="304"/>
    </location>
</feature>
<dbReference type="PANTHER" id="PTHR11814">
    <property type="entry name" value="SULFATE TRANSPORTER"/>
    <property type="match status" value="1"/>
</dbReference>
<dbReference type="Pfam" id="PF01740">
    <property type="entry name" value="STAS"/>
    <property type="match status" value="1"/>
</dbReference>
<dbReference type="InterPro" id="IPR011547">
    <property type="entry name" value="SLC26A/SulP_dom"/>
</dbReference>
<evidence type="ECO:0000256" key="4">
    <source>
        <dbReference type="ARBA" id="ARBA00023136"/>
    </source>
</evidence>
<dbReference type="InterPro" id="IPR001902">
    <property type="entry name" value="SLC26A/SulP_fam"/>
</dbReference>
<evidence type="ECO:0000313" key="8">
    <source>
        <dbReference type="Proteomes" id="UP000601597"/>
    </source>
</evidence>
<dbReference type="NCBIfam" id="NF008660">
    <property type="entry name" value="PRK11660.1"/>
    <property type="match status" value="1"/>
</dbReference>
<feature type="transmembrane region" description="Helical" evidence="5">
    <location>
        <begin position="61"/>
        <end position="81"/>
    </location>
</feature>
<organism evidence="7 8">
    <name type="scientific">Marinobacter zhanjiangensis</name>
    <dbReference type="NCBI Taxonomy" id="578215"/>
    <lineage>
        <taxon>Bacteria</taxon>
        <taxon>Pseudomonadati</taxon>
        <taxon>Pseudomonadota</taxon>
        <taxon>Gammaproteobacteria</taxon>
        <taxon>Pseudomonadales</taxon>
        <taxon>Marinobacteraceae</taxon>
        <taxon>Marinobacter</taxon>
    </lineage>
</organism>
<dbReference type="SUPFAM" id="SSF52091">
    <property type="entry name" value="SpoIIaa-like"/>
    <property type="match status" value="1"/>
</dbReference>
<dbReference type="Pfam" id="PF00916">
    <property type="entry name" value="Sulfate_transp"/>
    <property type="match status" value="1"/>
</dbReference>
<evidence type="ECO:0000256" key="3">
    <source>
        <dbReference type="ARBA" id="ARBA00022989"/>
    </source>
</evidence>
<evidence type="ECO:0000256" key="5">
    <source>
        <dbReference type="SAM" id="Phobius"/>
    </source>
</evidence>
<evidence type="ECO:0000259" key="6">
    <source>
        <dbReference type="PROSITE" id="PS50801"/>
    </source>
</evidence>
<keyword evidence="3 5" id="KW-1133">Transmembrane helix</keyword>
<keyword evidence="8" id="KW-1185">Reference proteome</keyword>
<dbReference type="RefSeq" id="WP_189578100.1">
    <property type="nucleotide sequence ID" value="NZ_BMXV01000009.1"/>
</dbReference>
<evidence type="ECO:0000313" key="7">
    <source>
        <dbReference type="EMBL" id="GGY84321.1"/>
    </source>
</evidence>
<feature type="transmembrane region" description="Helical" evidence="5">
    <location>
        <begin position="363"/>
        <end position="392"/>
    </location>
</feature>
<dbReference type="InterPro" id="IPR036513">
    <property type="entry name" value="STAS_dom_sf"/>
</dbReference>
<feature type="transmembrane region" description="Helical" evidence="5">
    <location>
        <begin position="173"/>
        <end position="199"/>
    </location>
</feature>
<dbReference type="InterPro" id="IPR018045">
    <property type="entry name" value="S04_transporter_CS"/>
</dbReference>
<sequence length="572" mass="60372">MPHRAHLFSLRIGHAFREACLEERYTRARLFRDLMAGVTVGIIAIPLAMALAIASGVAPQYGLYTAIIAGFVIALTGGSRFSISGPTAAFVVILYPIAQEYGLGGLLLATLMSGLLLMLMALMRLGRFIEYIPESVTLGFTGGIAVVIATLQVKDLLGLSIADMPEHYWDKLASLWGALGSFHGPSAAVAGCTLAVMLLWPRLRTPVPPHLPAVVLGTVLAWWLNLGGAGIDTIGSRFSYLLPDGTTGAGIPPFLPGFEWPWLQPGADGAPLGISWSMVTELLPAAFAIAMLGAIESLLCAVVLDGMTGRRHSANSELMGQGIGNVLAPLFGGITATAAIARSAANYRAGAESPVAAMIHAGVVLLGLVALAPLLAWLPMAAMAALLIMVAWNMSEAPKAVHLLKTAPRGDMLVFLTCFSLTVILDMVIAITTGILLAAVLFMRDMARMTRVTDITDSTRLQQQALPDGWRVFKINGPLFFAAADRVFGELAELSARAPGFILYMDGVTVLDAGGLAALNKLVETCRRNGSRVIIADLQFQPLKTLARAGVQPVPGVSRFAASLDEALSLAD</sequence>
<feature type="transmembrane region" description="Helical" evidence="5">
    <location>
        <begin position="34"/>
        <end position="54"/>
    </location>
</feature>
<dbReference type="NCBIfam" id="TIGR00815">
    <property type="entry name" value="sulP"/>
    <property type="match status" value="1"/>
</dbReference>
<keyword evidence="2 5" id="KW-0812">Transmembrane</keyword>
<dbReference type="Proteomes" id="UP000601597">
    <property type="component" value="Unassembled WGS sequence"/>
</dbReference>
<reference evidence="8" key="1">
    <citation type="journal article" date="2019" name="Int. J. Syst. Evol. Microbiol.">
        <title>The Global Catalogue of Microorganisms (GCM) 10K type strain sequencing project: providing services to taxonomists for standard genome sequencing and annotation.</title>
        <authorList>
            <consortium name="The Broad Institute Genomics Platform"/>
            <consortium name="The Broad Institute Genome Sequencing Center for Infectious Disease"/>
            <person name="Wu L."/>
            <person name="Ma J."/>
        </authorList>
    </citation>
    <scope>NUCLEOTIDE SEQUENCE [LARGE SCALE GENOMIC DNA]</scope>
    <source>
        <strain evidence="8">KCTC 22280</strain>
    </source>
</reference>
<dbReference type="Gene3D" id="3.30.750.24">
    <property type="entry name" value="STAS domain"/>
    <property type="match status" value="1"/>
</dbReference>
<feature type="transmembrane region" description="Helical" evidence="5">
    <location>
        <begin position="211"/>
        <end position="231"/>
    </location>
</feature>
<evidence type="ECO:0000256" key="2">
    <source>
        <dbReference type="ARBA" id="ARBA00022692"/>
    </source>
</evidence>
<dbReference type="PROSITE" id="PS01130">
    <property type="entry name" value="SLC26A"/>
    <property type="match status" value="1"/>
</dbReference>
<name>A0ABQ3B968_9GAMM</name>
<feature type="domain" description="STAS" evidence="6">
    <location>
        <begin position="468"/>
        <end position="571"/>
    </location>
</feature>
<dbReference type="InterPro" id="IPR002645">
    <property type="entry name" value="STAS_dom"/>
</dbReference>
<comment type="subcellular location">
    <subcellularLocation>
        <location evidence="1">Membrane</location>
        <topology evidence="1">Multi-pass membrane protein</topology>
    </subcellularLocation>
</comment>
<keyword evidence="4 5" id="KW-0472">Membrane</keyword>
<proteinExistence type="predicted"/>
<gene>
    <name evidence="7" type="ORF">GCM10007071_34560</name>
</gene>
<comment type="caution">
    <text evidence="7">The sequence shown here is derived from an EMBL/GenBank/DDBJ whole genome shotgun (WGS) entry which is preliminary data.</text>
</comment>
<feature type="transmembrane region" description="Helical" evidence="5">
    <location>
        <begin position="135"/>
        <end position="153"/>
    </location>
</feature>
<dbReference type="PROSITE" id="PS50801">
    <property type="entry name" value="STAS"/>
    <property type="match status" value="1"/>
</dbReference>
<dbReference type="CDD" id="cd07042">
    <property type="entry name" value="STAS_SulP_like_sulfate_transporter"/>
    <property type="match status" value="1"/>
</dbReference>
<dbReference type="EMBL" id="BMXV01000009">
    <property type="protein sequence ID" value="GGY84321.1"/>
    <property type="molecule type" value="Genomic_DNA"/>
</dbReference>
<feature type="transmembrane region" description="Helical" evidence="5">
    <location>
        <begin position="101"/>
        <end position="123"/>
    </location>
</feature>
<evidence type="ECO:0000256" key="1">
    <source>
        <dbReference type="ARBA" id="ARBA00004141"/>
    </source>
</evidence>
<accession>A0ABQ3B968</accession>